<keyword evidence="3" id="KW-1185">Reference proteome</keyword>
<protein>
    <recommendedName>
        <fullName evidence="4">OmpA-like domain-containing protein</fullName>
    </recommendedName>
</protein>
<sequence length="395" mass="43916">MHPILCAIWMIPLGAALMALLAWPFSRRSARPPAADVQNPLRILYLDPRSFAALGSCAKLERLRRLTPDCIGELLSRSPFDDKFPRPSKDRYSTWPIQANLWCAGDLHGLRQYQKKLTLDLGPDDASSAISLPLPAAERRFRSLLLCALALTLLAFLFWLIARLTGACQEGGPAALPARPVVPPCPVIKKITYNLQTDTLFDFNTHESVTDEHFKKSKDHLANYLSAFDGIQIKSINAHTDPIGATDANKDLATRRAGFLRDMLQQVMATPSHEGQFADVTLPELTESSGPAPGDKRIWDACYEKFYLLARKKDGLVPLDDLSLNKRQGRPACSAGLISDSDEYAACARITVPKAGTKIRPGYPTRAERFRELTSCLAPMRYAYFEFTFTGLHKK</sequence>
<keyword evidence="1" id="KW-0472">Membrane</keyword>
<evidence type="ECO:0000256" key="1">
    <source>
        <dbReference type="SAM" id="Phobius"/>
    </source>
</evidence>
<dbReference type="InterPro" id="IPR036737">
    <property type="entry name" value="OmpA-like_sf"/>
</dbReference>
<feature type="transmembrane region" description="Helical" evidence="1">
    <location>
        <begin position="6"/>
        <end position="25"/>
    </location>
</feature>
<dbReference type="Gene3D" id="3.30.1330.60">
    <property type="entry name" value="OmpA-like domain"/>
    <property type="match status" value="1"/>
</dbReference>
<dbReference type="RefSeq" id="WP_310053563.1">
    <property type="nucleotide sequence ID" value="NZ_JAVDVW010000001.1"/>
</dbReference>
<dbReference type="SUPFAM" id="SSF103088">
    <property type="entry name" value="OmpA-like"/>
    <property type="match status" value="1"/>
</dbReference>
<proteinExistence type="predicted"/>
<feature type="transmembrane region" description="Helical" evidence="1">
    <location>
        <begin position="144"/>
        <end position="162"/>
    </location>
</feature>
<name>A0ABU1VPR5_9GAMM</name>
<dbReference type="EMBL" id="JAVDVW010000001">
    <property type="protein sequence ID" value="MDR7099360.1"/>
    <property type="molecule type" value="Genomic_DNA"/>
</dbReference>
<reference evidence="2 3" key="1">
    <citation type="submission" date="2023-07" db="EMBL/GenBank/DDBJ databases">
        <title>Sorghum-associated microbial communities from plants grown in Nebraska, USA.</title>
        <authorList>
            <person name="Schachtman D."/>
        </authorList>
    </citation>
    <scope>NUCLEOTIDE SEQUENCE [LARGE SCALE GENOMIC DNA]</scope>
    <source>
        <strain evidence="2 3">BE187</strain>
    </source>
</reference>
<dbReference type="Proteomes" id="UP001267878">
    <property type="component" value="Unassembled WGS sequence"/>
</dbReference>
<evidence type="ECO:0008006" key="4">
    <source>
        <dbReference type="Google" id="ProtNLM"/>
    </source>
</evidence>
<keyword evidence="1" id="KW-0812">Transmembrane</keyword>
<gene>
    <name evidence="2" type="ORF">J2X04_001707</name>
</gene>
<organism evidence="2 3">
    <name type="scientific">Agrilutibacter niabensis</name>
    <dbReference type="NCBI Taxonomy" id="380628"/>
    <lineage>
        <taxon>Bacteria</taxon>
        <taxon>Pseudomonadati</taxon>
        <taxon>Pseudomonadota</taxon>
        <taxon>Gammaproteobacteria</taxon>
        <taxon>Lysobacterales</taxon>
        <taxon>Lysobacteraceae</taxon>
        <taxon>Agrilutibacter</taxon>
    </lineage>
</organism>
<evidence type="ECO:0000313" key="2">
    <source>
        <dbReference type="EMBL" id="MDR7099360.1"/>
    </source>
</evidence>
<evidence type="ECO:0000313" key="3">
    <source>
        <dbReference type="Proteomes" id="UP001267878"/>
    </source>
</evidence>
<accession>A0ABU1VPR5</accession>
<keyword evidence="1" id="KW-1133">Transmembrane helix</keyword>
<comment type="caution">
    <text evidence="2">The sequence shown here is derived from an EMBL/GenBank/DDBJ whole genome shotgun (WGS) entry which is preliminary data.</text>
</comment>